<dbReference type="AlphaFoldDB" id="A0A7W7XD10"/>
<gene>
    <name evidence="2" type="ORF">GGE06_005175</name>
</gene>
<dbReference type="RefSeq" id="WP_221518485.1">
    <property type="nucleotide sequence ID" value="NZ_JACHJY010000007.1"/>
</dbReference>
<accession>A0A7W7XD10</accession>
<dbReference type="InterPro" id="IPR024534">
    <property type="entry name" value="JetD_C"/>
</dbReference>
<evidence type="ECO:0000313" key="3">
    <source>
        <dbReference type="Proteomes" id="UP000582643"/>
    </source>
</evidence>
<evidence type="ECO:0000313" key="2">
    <source>
        <dbReference type="EMBL" id="MBB4984229.1"/>
    </source>
</evidence>
<dbReference type="EMBL" id="JACHJY010000007">
    <property type="protein sequence ID" value="MBB4984229.1"/>
    <property type="molecule type" value="Genomic_DNA"/>
</dbReference>
<protein>
    <recommendedName>
        <fullName evidence="1">Wadjet protein JetD C-terminal domain-containing protein</fullName>
    </recommendedName>
</protein>
<dbReference type="Proteomes" id="UP000582643">
    <property type="component" value="Unassembled WGS sequence"/>
</dbReference>
<feature type="domain" description="Wadjet protein JetD C-terminal" evidence="1">
    <location>
        <begin position="204"/>
        <end position="273"/>
    </location>
</feature>
<evidence type="ECO:0000259" key="1">
    <source>
        <dbReference type="Pfam" id="PF09983"/>
    </source>
</evidence>
<dbReference type="Pfam" id="PF09983">
    <property type="entry name" value="JetD_C"/>
    <property type="match status" value="1"/>
</dbReference>
<comment type="caution">
    <text evidence="2">The sequence shown here is derived from an EMBL/GenBank/DDBJ whole genome shotgun (WGS) entry which is preliminary data.</text>
</comment>
<sequence length="354" mass="38956">MTTPTPEQLPRLSPGAARLSAALHARAEKAIVPRAMVMEAFTAALPGTARGEDSRTALATLLEELSDAGTLRLPHGQRHKWDAGRPALPEQIRLPAVAPRRPASSATRRSYRPELDWAHTAYLTSAHHEDLALINRWFRDTSNRPEHRVPIPLRERSYEIFQDEKRLDGLLSGALFAPGRLTLEQLGTFREPPPLAYRLLGDGDTLLVAENSDTYSTLRDLLTRNPGRAKAVAFGSGRAFEASIETVKEIRGIQRIVYYGDLDAEGLSIPARASVTATQCGLPSVEPASALYDLLLSHASAPGQMVSDERAHTLTAWLPPRLRQRTHEVLLSGRRIAQEATNRNQLASDATWCP</sequence>
<keyword evidence="3" id="KW-1185">Reference proteome</keyword>
<name>A0A7W7XD10_9ACTN</name>
<proteinExistence type="predicted"/>
<reference evidence="2 3" key="1">
    <citation type="submission" date="2020-08" db="EMBL/GenBank/DDBJ databases">
        <title>Genomic Encyclopedia of Type Strains, Phase III (KMG-III): the genomes of soil and plant-associated and newly described type strains.</title>
        <authorList>
            <person name="Whitman W."/>
        </authorList>
    </citation>
    <scope>NUCLEOTIDE SEQUENCE [LARGE SCALE GENOMIC DNA]</scope>
    <source>
        <strain evidence="2 3">SFB5A</strain>
    </source>
</reference>
<organism evidence="2 3">
    <name type="scientific">Streptomyces nymphaeiformis</name>
    <dbReference type="NCBI Taxonomy" id="2663842"/>
    <lineage>
        <taxon>Bacteria</taxon>
        <taxon>Bacillati</taxon>
        <taxon>Actinomycetota</taxon>
        <taxon>Actinomycetes</taxon>
        <taxon>Kitasatosporales</taxon>
        <taxon>Streptomycetaceae</taxon>
        <taxon>Streptomyces</taxon>
    </lineage>
</organism>